<sequence length="194" mass="21576">MYADLMAQLKTRWEHIDHHPPLDIELSSAELIKRVPIFEGLSPDSLRAICKLLKPRLALPDQRILAHGHHGQEMCFVASGAVVVQLPDHTTVELGSGEFFGELALLGDEHINADVRSLGYSKLLMLSARDLHAVLARDPDLRERIDKVVKQRLRAIEVWRQFSETGQVYPPGVKPPVKEASADTAPDGPRAESD</sequence>
<evidence type="ECO:0000313" key="5">
    <source>
        <dbReference type="Proteomes" id="UP000026682"/>
    </source>
</evidence>
<dbReference type="InterPro" id="IPR014710">
    <property type="entry name" value="RmlC-like_jellyroll"/>
</dbReference>
<keyword evidence="1" id="KW-0406">Ion transport</keyword>
<gene>
    <name evidence="4" type="ORF">L497_3262</name>
</gene>
<accession>A0A158M846</accession>
<dbReference type="Pfam" id="PF00027">
    <property type="entry name" value="cNMP_binding"/>
    <property type="match status" value="1"/>
</dbReference>
<evidence type="ECO:0000256" key="1">
    <source>
        <dbReference type="ARBA" id="ARBA00023286"/>
    </source>
</evidence>
<dbReference type="PROSITE" id="PS50042">
    <property type="entry name" value="CNMP_BINDING_3"/>
    <property type="match status" value="1"/>
</dbReference>
<comment type="caution">
    <text evidence="4">The sequence shown here is derived from an EMBL/GenBank/DDBJ whole genome shotgun (WGS) entry which is preliminary data.</text>
</comment>
<proteinExistence type="predicted"/>
<evidence type="ECO:0000313" key="4">
    <source>
        <dbReference type="EMBL" id="KAK99881.1"/>
    </source>
</evidence>
<dbReference type="PANTHER" id="PTHR45638">
    <property type="entry name" value="CYCLIC NUCLEOTIDE-GATED CATION CHANNEL SUBUNIT A"/>
    <property type="match status" value="1"/>
</dbReference>
<dbReference type="GO" id="GO:0044877">
    <property type="term" value="F:protein-containing complex binding"/>
    <property type="evidence" value="ECO:0007669"/>
    <property type="project" value="TreeGrafter"/>
</dbReference>
<dbReference type="InterPro" id="IPR050866">
    <property type="entry name" value="CNG_cation_channel"/>
</dbReference>
<dbReference type="GO" id="GO:0005221">
    <property type="term" value="F:intracellularly cyclic nucleotide-activated monoatomic cation channel activity"/>
    <property type="evidence" value="ECO:0007669"/>
    <property type="project" value="InterPro"/>
</dbReference>
<dbReference type="AlphaFoldDB" id="A0A158M846"/>
<protein>
    <submittedName>
        <fullName evidence="4">Cyclic nucleotide-binding domain protein</fullName>
    </submittedName>
</protein>
<dbReference type="InterPro" id="IPR000595">
    <property type="entry name" value="cNMP-bd_dom"/>
</dbReference>
<dbReference type="PANTHER" id="PTHR45638:SF11">
    <property type="entry name" value="CYCLIC NUCLEOTIDE-GATED CATION CHANNEL SUBUNIT A"/>
    <property type="match status" value="1"/>
</dbReference>
<keyword evidence="1" id="KW-0407">Ion channel</keyword>
<evidence type="ECO:0000259" key="3">
    <source>
        <dbReference type="PROSITE" id="PS50042"/>
    </source>
</evidence>
<evidence type="ECO:0000256" key="2">
    <source>
        <dbReference type="SAM" id="MobiDB-lite"/>
    </source>
</evidence>
<feature type="domain" description="Cyclic nucleotide-binding" evidence="3">
    <location>
        <begin position="37"/>
        <end position="152"/>
    </location>
</feature>
<keyword evidence="1" id="KW-1071">Ligand-gated ion channel</keyword>
<dbReference type="Proteomes" id="UP000026682">
    <property type="component" value="Unassembled WGS sequence"/>
</dbReference>
<organism evidence="4 5">
    <name type="scientific">Bordetella holmesii CDC-H585-BH</name>
    <dbReference type="NCBI Taxonomy" id="1331206"/>
    <lineage>
        <taxon>Bacteria</taxon>
        <taxon>Pseudomonadati</taxon>
        <taxon>Pseudomonadota</taxon>
        <taxon>Betaproteobacteria</taxon>
        <taxon>Burkholderiales</taxon>
        <taxon>Alcaligenaceae</taxon>
        <taxon>Bordetella</taxon>
    </lineage>
</organism>
<dbReference type="EMBL" id="JFZZ01000008">
    <property type="protein sequence ID" value="KAK99881.1"/>
    <property type="molecule type" value="Genomic_DNA"/>
</dbReference>
<reference evidence="4 5" key="1">
    <citation type="submission" date="2014-03" db="EMBL/GenBank/DDBJ databases">
        <title>Genome sequence of Bordetella holmseii.</title>
        <authorList>
            <person name="Harvill E."/>
            <person name="Goodfield L.L."/>
            <person name="Ivanov Y."/>
            <person name="Meyer J.A."/>
            <person name="Newth C."/>
            <person name="Cassiday P."/>
            <person name="Tondella M.L."/>
            <person name="Liao P."/>
            <person name="Zimmerman J."/>
            <person name="Meert K."/>
            <person name="Wessel D."/>
            <person name="Berger J."/>
            <person name="Dean J.M."/>
            <person name="Holubkov R."/>
            <person name="Burr J."/>
            <person name="Liu T."/>
            <person name="Brinkac L.M."/>
            <person name="Sanka R."/>
            <person name="Kim M."/>
            <person name="Losada L."/>
        </authorList>
    </citation>
    <scope>NUCLEOTIDE SEQUENCE [LARGE SCALE GENOMIC DNA]</scope>
    <source>
        <strain evidence="4 5">CDC-H585-BH</strain>
    </source>
</reference>
<feature type="region of interest" description="Disordered" evidence="2">
    <location>
        <begin position="166"/>
        <end position="194"/>
    </location>
</feature>
<dbReference type="InterPro" id="IPR018490">
    <property type="entry name" value="cNMP-bd_dom_sf"/>
</dbReference>
<dbReference type="PATRIC" id="fig|1331206.3.peg.159"/>
<keyword evidence="1" id="KW-0813">Transport</keyword>
<dbReference type="SUPFAM" id="SSF51206">
    <property type="entry name" value="cAMP-binding domain-like"/>
    <property type="match status" value="1"/>
</dbReference>
<dbReference type="CDD" id="cd00038">
    <property type="entry name" value="CAP_ED"/>
    <property type="match status" value="1"/>
</dbReference>
<dbReference type="Gene3D" id="2.60.120.10">
    <property type="entry name" value="Jelly Rolls"/>
    <property type="match status" value="1"/>
</dbReference>
<dbReference type="SMART" id="SM00100">
    <property type="entry name" value="cNMP"/>
    <property type="match status" value="1"/>
</dbReference>
<name>A0A158M846_9BORD</name>